<name>A0ABZ1TXW4_9ACTN</name>
<protein>
    <submittedName>
        <fullName evidence="2">Uncharacterized protein</fullName>
    </submittedName>
</protein>
<keyword evidence="3" id="KW-1185">Reference proteome</keyword>
<proteinExistence type="predicted"/>
<evidence type="ECO:0000256" key="1">
    <source>
        <dbReference type="SAM" id="SignalP"/>
    </source>
</evidence>
<reference evidence="2" key="1">
    <citation type="submission" date="2022-10" db="EMBL/GenBank/DDBJ databases">
        <title>The complete genomes of actinobacterial strains from the NBC collection.</title>
        <authorList>
            <person name="Joergensen T.S."/>
            <person name="Alvarez Arevalo M."/>
            <person name="Sterndorff E.B."/>
            <person name="Faurdal D."/>
            <person name="Vuksanovic O."/>
            <person name="Mourched A.-S."/>
            <person name="Charusanti P."/>
            <person name="Shaw S."/>
            <person name="Blin K."/>
            <person name="Weber T."/>
        </authorList>
    </citation>
    <scope>NUCLEOTIDE SEQUENCE</scope>
    <source>
        <strain evidence="2">NBC_00222</strain>
    </source>
</reference>
<dbReference type="EMBL" id="CP108110">
    <property type="protein sequence ID" value="WUQ82532.1"/>
    <property type="molecule type" value="Genomic_DNA"/>
</dbReference>
<evidence type="ECO:0000313" key="3">
    <source>
        <dbReference type="Proteomes" id="UP001432222"/>
    </source>
</evidence>
<organism evidence="2 3">
    <name type="scientific">Kitasatospora purpeofusca</name>
    <dbReference type="NCBI Taxonomy" id="67352"/>
    <lineage>
        <taxon>Bacteria</taxon>
        <taxon>Bacillati</taxon>
        <taxon>Actinomycetota</taxon>
        <taxon>Actinomycetes</taxon>
        <taxon>Kitasatosporales</taxon>
        <taxon>Streptomycetaceae</taxon>
        <taxon>Kitasatospora</taxon>
    </lineage>
</organism>
<feature type="signal peptide" evidence="1">
    <location>
        <begin position="1"/>
        <end position="19"/>
    </location>
</feature>
<dbReference type="RefSeq" id="WP_328953586.1">
    <property type="nucleotide sequence ID" value="NZ_CP108110.1"/>
</dbReference>
<dbReference type="Proteomes" id="UP001432222">
    <property type="component" value="Chromosome"/>
</dbReference>
<accession>A0ABZ1TXW4</accession>
<gene>
    <name evidence="2" type="ORF">OHA16_05790</name>
</gene>
<feature type="chain" id="PRO_5045427790" evidence="1">
    <location>
        <begin position="20"/>
        <end position="120"/>
    </location>
</feature>
<keyword evidence="1" id="KW-0732">Signal</keyword>
<sequence>MTARLAPSMSAAIALAASAALLPALAVLGELRPTWVAFTAYAALCAAVGGRSRPSAAPLIGPAAWLFHNGFVEHRHGALDLAAPAAEAAHVLLLTAAALAAALLTAPRGPRPGGRYDLAA</sequence>
<evidence type="ECO:0000313" key="2">
    <source>
        <dbReference type="EMBL" id="WUQ82532.1"/>
    </source>
</evidence>